<feature type="region of interest" description="Disordered" evidence="1">
    <location>
        <begin position="103"/>
        <end position="141"/>
    </location>
</feature>
<evidence type="ECO:0000256" key="1">
    <source>
        <dbReference type="SAM" id="MobiDB-lite"/>
    </source>
</evidence>
<feature type="region of interest" description="Disordered" evidence="1">
    <location>
        <begin position="1"/>
        <end position="26"/>
    </location>
</feature>
<organism evidence="2 3">
    <name type="scientific">Rotaria magnacalcarata</name>
    <dbReference type="NCBI Taxonomy" id="392030"/>
    <lineage>
        <taxon>Eukaryota</taxon>
        <taxon>Metazoa</taxon>
        <taxon>Spiralia</taxon>
        <taxon>Gnathifera</taxon>
        <taxon>Rotifera</taxon>
        <taxon>Eurotatoria</taxon>
        <taxon>Bdelloidea</taxon>
        <taxon>Philodinida</taxon>
        <taxon>Philodinidae</taxon>
        <taxon>Rotaria</taxon>
    </lineage>
</organism>
<proteinExistence type="predicted"/>
<accession>A0A8S2WZS8</accession>
<evidence type="ECO:0000313" key="2">
    <source>
        <dbReference type="EMBL" id="CAF4470293.1"/>
    </source>
</evidence>
<name>A0A8S2WZS8_9BILA</name>
<protein>
    <submittedName>
        <fullName evidence="2">Uncharacterized protein</fullName>
    </submittedName>
</protein>
<comment type="caution">
    <text evidence="2">The sequence shown here is derived from an EMBL/GenBank/DDBJ whole genome shotgun (WGS) entry which is preliminary data.</text>
</comment>
<dbReference type="Proteomes" id="UP000676336">
    <property type="component" value="Unassembled WGS sequence"/>
</dbReference>
<dbReference type="EMBL" id="CAJOBI010073921">
    <property type="protein sequence ID" value="CAF4470293.1"/>
    <property type="molecule type" value="Genomic_DNA"/>
</dbReference>
<reference evidence="2" key="1">
    <citation type="submission" date="2021-02" db="EMBL/GenBank/DDBJ databases">
        <authorList>
            <person name="Nowell W R."/>
        </authorList>
    </citation>
    <scope>NUCLEOTIDE SEQUENCE</scope>
</reference>
<gene>
    <name evidence="2" type="ORF">SMN809_LOCUS33557</name>
</gene>
<feature type="non-terminal residue" evidence="2">
    <location>
        <position position="1"/>
    </location>
</feature>
<feature type="region of interest" description="Disordered" evidence="1">
    <location>
        <begin position="295"/>
        <end position="331"/>
    </location>
</feature>
<dbReference type="AlphaFoldDB" id="A0A8S2WZS8"/>
<sequence length="331" mass="36886">TESNAKSANLPPTPPVPPRQIKSDDKTTPPLVLIKQSNPVNTCSINNNNVNTTKGFDLSQDLISNNHHIGNDQTLFIQKSPQKTLKSLTNGFHQRNVSRTDKMNSTSNRYTLASSHPAPYVVKEETSTDDLETNKTNSSSSNKISLFNKFPLVGFPITQSSHDDNNRAMYDNILHYCLNPLNDSNSIYAKFHFRHRSLTLRNQEEQFEKRCANYDNLSYLVIDGISSKKNSNRGNGKIASCKDYFAATNRFIFNKNEQRLSIQSLGSTAPVIVTRTSSQSNFRNASSTLVQATNPTLSSSHFNPRHLSSSSSVAGFPSNHSQSYHPITTEL</sequence>
<feature type="compositionally biased region" description="Polar residues" evidence="1">
    <location>
        <begin position="103"/>
        <end position="114"/>
    </location>
</feature>
<evidence type="ECO:0000313" key="3">
    <source>
        <dbReference type="Proteomes" id="UP000676336"/>
    </source>
</evidence>